<proteinExistence type="predicted"/>
<dbReference type="HOGENOM" id="CLU_041445_0_0_1"/>
<dbReference type="eggNOG" id="ENOG502S67X">
    <property type="taxonomic scope" value="Eukaryota"/>
</dbReference>
<evidence type="ECO:0000256" key="1">
    <source>
        <dbReference type="SAM" id="MobiDB-lite"/>
    </source>
</evidence>
<feature type="region of interest" description="Disordered" evidence="1">
    <location>
        <begin position="245"/>
        <end position="274"/>
    </location>
</feature>
<dbReference type="OMA" id="YLYMIWI"/>
<accession>M2UZN2</accession>
<sequence>MEIYSIFFGVFLGLFLPTAGKALQQTWSIWQRTRTLHHAYLWMIWTDTIVNFVFAIVTYLHLCGIVPPSYGFFFGTVLLWSFQTQLLPLIIANRVSLIMVDKKKARLLKWGLFIIIGLVNISVGCIWIPSQMKVSPTIIAINHVWEPVEKSFFLVVDLALNVYFLYLVRYRLIANGLTKYMRLFRFNTAIVGVSTSMDALLLGLLRLPDGYTYVQFAPVAYIVKLNIELSMAVMISKVVRSSSDRRDDRYAEGNHTLHGIHRTNSSTLGSRIPQQNSNHSVAKVDAHNETASSNWPVSYHKQDQHRGIVTMVTTSELPEDNCTDDNSEEGILRTVTMAVRSEYREEIHDKEDP</sequence>
<feature type="transmembrane region" description="Helical" evidence="2">
    <location>
        <begin position="39"/>
        <end position="60"/>
    </location>
</feature>
<keyword evidence="2" id="KW-0472">Membrane</keyword>
<dbReference type="PANTHER" id="PTHR35179:SF1">
    <property type="entry name" value="INTEGRAL MEMBRANE PROTEIN"/>
    <property type="match status" value="1"/>
</dbReference>
<protein>
    <submittedName>
        <fullName evidence="3">Uncharacterized protein</fullName>
    </submittedName>
</protein>
<feature type="compositionally biased region" description="Polar residues" evidence="1">
    <location>
        <begin position="262"/>
        <end position="274"/>
    </location>
</feature>
<keyword evidence="4" id="KW-1185">Reference proteome</keyword>
<dbReference type="PANTHER" id="PTHR35179">
    <property type="entry name" value="PROTEIN CBG02620"/>
    <property type="match status" value="1"/>
</dbReference>
<name>M2UZN2_COCH5</name>
<feature type="transmembrane region" description="Helical" evidence="2">
    <location>
        <begin position="150"/>
        <end position="168"/>
    </location>
</feature>
<feature type="transmembrane region" description="Helical" evidence="2">
    <location>
        <begin position="6"/>
        <end position="27"/>
    </location>
</feature>
<evidence type="ECO:0000313" key="3">
    <source>
        <dbReference type="EMBL" id="EMD93177.1"/>
    </source>
</evidence>
<feature type="transmembrane region" description="Helical" evidence="2">
    <location>
        <begin position="72"/>
        <end position="95"/>
    </location>
</feature>
<dbReference type="Proteomes" id="UP000016936">
    <property type="component" value="Unassembled WGS sequence"/>
</dbReference>
<dbReference type="OrthoDB" id="3205825at2759"/>
<keyword evidence="2" id="KW-0812">Transmembrane</keyword>
<feature type="transmembrane region" description="Helical" evidence="2">
    <location>
        <begin position="107"/>
        <end position="130"/>
    </location>
</feature>
<dbReference type="EMBL" id="KB445574">
    <property type="protein sequence ID" value="EMD93177.1"/>
    <property type="molecule type" value="Genomic_DNA"/>
</dbReference>
<gene>
    <name evidence="3" type="ORF">COCHEDRAFT_1097534</name>
</gene>
<dbReference type="AlphaFoldDB" id="M2UZN2"/>
<organism evidence="3 4">
    <name type="scientific">Cochliobolus heterostrophus (strain C5 / ATCC 48332 / race O)</name>
    <name type="common">Southern corn leaf blight fungus</name>
    <name type="synonym">Bipolaris maydis</name>
    <dbReference type="NCBI Taxonomy" id="701091"/>
    <lineage>
        <taxon>Eukaryota</taxon>
        <taxon>Fungi</taxon>
        <taxon>Dikarya</taxon>
        <taxon>Ascomycota</taxon>
        <taxon>Pezizomycotina</taxon>
        <taxon>Dothideomycetes</taxon>
        <taxon>Pleosporomycetidae</taxon>
        <taxon>Pleosporales</taxon>
        <taxon>Pleosporineae</taxon>
        <taxon>Pleosporaceae</taxon>
        <taxon>Bipolaris</taxon>
    </lineage>
</organism>
<feature type="transmembrane region" description="Helical" evidence="2">
    <location>
        <begin position="189"/>
        <end position="207"/>
    </location>
</feature>
<evidence type="ECO:0000256" key="2">
    <source>
        <dbReference type="SAM" id="Phobius"/>
    </source>
</evidence>
<keyword evidence="2" id="KW-1133">Transmembrane helix</keyword>
<reference evidence="4" key="2">
    <citation type="journal article" date="2013" name="PLoS Genet.">
        <title>Comparative genome structure, secondary metabolite, and effector coding capacity across Cochliobolus pathogens.</title>
        <authorList>
            <person name="Condon B.J."/>
            <person name="Leng Y."/>
            <person name="Wu D."/>
            <person name="Bushley K.E."/>
            <person name="Ohm R.A."/>
            <person name="Otillar R."/>
            <person name="Martin J."/>
            <person name="Schackwitz W."/>
            <person name="Grimwood J."/>
            <person name="MohdZainudin N."/>
            <person name="Xue C."/>
            <person name="Wang R."/>
            <person name="Manning V.A."/>
            <person name="Dhillon B."/>
            <person name="Tu Z.J."/>
            <person name="Steffenson B.J."/>
            <person name="Salamov A."/>
            <person name="Sun H."/>
            <person name="Lowry S."/>
            <person name="LaButti K."/>
            <person name="Han J."/>
            <person name="Copeland A."/>
            <person name="Lindquist E."/>
            <person name="Barry K."/>
            <person name="Schmutz J."/>
            <person name="Baker S.E."/>
            <person name="Ciuffetti L.M."/>
            <person name="Grigoriev I.V."/>
            <person name="Zhong S."/>
            <person name="Turgeon B.G."/>
        </authorList>
    </citation>
    <scope>NUCLEOTIDE SEQUENCE [LARGE SCALE GENOMIC DNA]</scope>
    <source>
        <strain evidence="4">C5 / ATCC 48332 / race O</strain>
    </source>
</reference>
<evidence type="ECO:0000313" key="4">
    <source>
        <dbReference type="Proteomes" id="UP000016936"/>
    </source>
</evidence>
<reference evidence="3 4" key="1">
    <citation type="journal article" date="2012" name="PLoS Pathog.">
        <title>Diverse lifestyles and strategies of plant pathogenesis encoded in the genomes of eighteen Dothideomycetes fungi.</title>
        <authorList>
            <person name="Ohm R.A."/>
            <person name="Feau N."/>
            <person name="Henrissat B."/>
            <person name="Schoch C.L."/>
            <person name="Horwitz B.A."/>
            <person name="Barry K.W."/>
            <person name="Condon B.J."/>
            <person name="Copeland A.C."/>
            <person name="Dhillon B."/>
            <person name="Glaser F."/>
            <person name="Hesse C.N."/>
            <person name="Kosti I."/>
            <person name="LaButti K."/>
            <person name="Lindquist E.A."/>
            <person name="Lucas S."/>
            <person name="Salamov A.A."/>
            <person name="Bradshaw R.E."/>
            <person name="Ciuffetti L."/>
            <person name="Hamelin R.C."/>
            <person name="Kema G.H.J."/>
            <person name="Lawrence C."/>
            <person name="Scott J.A."/>
            <person name="Spatafora J.W."/>
            <person name="Turgeon B.G."/>
            <person name="de Wit P.J.G.M."/>
            <person name="Zhong S."/>
            <person name="Goodwin S.B."/>
            <person name="Grigoriev I.V."/>
        </authorList>
    </citation>
    <scope>NUCLEOTIDE SEQUENCE [LARGE SCALE GENOMIC DNA]</scope>
    <source>
        <strain evidence="4">C5 / ATCC 48332 / race O</strain>
    </source>
</reference>